<evidence type="ECO:0000313" key="1">
    <source>
        <dbReference type="EMBL" id="PKR85244.1"/>
    </source>
</evidence>
<comment type="caution">
    <text evidence="1">The sequence shown here is derived from an EMBL/GenBank/DDBJ whole genome shotgun (WGS) entry which is preliminary data.</text>
</comment>
<evidence type="ECO:0000313" key="2">
    <source>
        <dbReference type="Proteomes" id="UP000233440"/>
    </source>
</evidence>
<dbReference type="Pfam" id="PF07454">
    <property type="entry name" value="SpoIIP"/>
    <property type="match status" value="1"/>
</dbReference>
<dbReference type="EMBL" id="PIQO01000006">
    <property type="protein sequence ID" value="PKR85244.1"/>
    <property type="molecule type" value="Genomic_DNA"/>
</dbReference>
<proteinExistence type="predicted"/>
<organism evidence="1 2">
    <name type="scientific">Heyndrickxia camelliae</name>
    <dbReference type="NCBI Taxonomy" id="1707093"/>
    <lineage>
        <taxon>Bacteria</taxon>
        <taxon>Bacillati</taxon>
        <taxon>Bacillota</taxon>
        <taxon>Bacilli</taxon>
        <taxon>Bacillales</taxon>
        <taxon>Bacillaceae</taxon>
        <taxon>Heyndrickxia</taxon>
    </lineage>
</organism>
<sequence>MIVLTLILIFSLSGILTTIKPGYRVSSNLVTDASQNISGGLLYHLMASENHSLSSSIDNNRITDSIGNILFHVVTNISFKDPRSFLGRELSGFNMFDSKILVAGEGTDYTNLPIESVPPEHVFHSNKDPDLKNTENIVTTKGSSNSEQHSILTTGNKKVVFLYFTHTRESYLPYLKGITNPNAASHSKMNVTMVGDKLKEELEDRGIGTTIDKTDVQSQLLKKGWKYGQSYLESRTLVQDAMKQDRDLHYFIDIHRDSARKKKTTVVINGQSYAKISFIIGGENPNHDKNVQLVKNIHSRLEKKYKGISKGIIEKAGASTNGKFNQDLSSNSFLIEVGGVDNTFEEMYRTVTAFADVFSDFYWQAENVNGSELLPPAKK</sequence>
<dbReference type="InterPro" id="IPR010897">
    <property type="entry name" value="Spore_II_P"/>
</dbReference>
<accession>A0A2N3LL25</accession>
<keyword evidence="2" id="KW-1185">Reference proteome</keyword>
<gene>
    <name evidence="1" type="ORF">CWO92_10215</name>
</gene>
<dbReference type="AlphaFoldDB" id="A0A2N3LL25"/>
<dbReference type="OrthoDB" id="1633470at2"/>
<dbReference type="Gene3D" id="3.40.630.40">
    <property type="entry name" value="Zn-dependent exopeptidases"/>
    <property type="match status" value="1"/>
</dbReference>
<protein>
    <submittedName>
        <fullName evidence="1">Stage II sporulation protein P</fullName>
    </submittedName>
</protein>
<dbReference type="Proteomes" id="UP000233440">
    <property type="component" value="Unassembled WGS sequence"/>
</dbReference>
<dbReference type="SUPFAM" id="SSF53187">
    <property type="entry name" value="Zn-dependent exopeptidases"/>
    <property type="match status" value="1"/>
</dbReference>
<dbReference type="NCBIfam" id="TIGR02867">
    <property type="entry name" value="spore_II_P"/>
    <property type="match status" value="1"/>
</dbReference>
<reference evidence="1 2" key="1">
    <citation type="submission" date="2017-11" db="EMBL/GenBank/DDBJ databases">
        <title>Bacillus camelliae sp. nov., isolated from pu'er tea.</title>
        <authorList>
            <person name="Niu L."/>
        </authorList>
    </citation>
    <scope>NUCLEOTIDE SEQUENCE [LARGE SCALE GENOMIC DNA]</scope>
    <source>
        <strain evidence="1 2">7578-1</strain>
    </source>
</reference>
<name>A0A2N3LL25_9BACI</name>